<dbReference type="GO" id="GO:0016788">
    <property type="term" value="F:hydrolase activity, acting on ester bonds"/>
    <property type="evidence" value="ECO:0007669"/>
    <property type="project" value="UniProtKB-ARBA"/>
</dbReference>
<dbReference type="AlphaFoldDB" id="A0AA37HCK8"/>
<reference evidence="2" key="2">
    <citation type="submission" date="2021-08" db="EMBL/GenBank/DDBJ databases">
        <authorList>
            <person name="Tani A."/>
            <person name="Ola A."/>
            <person name="Ogura Y."/>
            <person name="Katsura K."/>
            <person name="Hayashi T."/>
        </authorList>
    </citation>
    <scope>NUCLEOTIDE SEQUENCE</scope>
    <source>
        <strain evidence="2">JCM 32048</strain>
    </source>
</reference>
<sequence>MADEILAQDEINRRIERDIAQRVAVHKANIARLATAQASASLLRAPILNRPLVLLAQGDSWFDYPLTGNGLPLVDTDVIAQLRRIGPMPPTILNLAHHGDAAVGMMSLEKQSRMIAALRDPANWIDGKPDAILFSAGGNDIAGEQFCIFLDFNDGRNRGLNAARFDGALGMVEACYLALFAMRDRVSPGVPILAHCYDFPIPNGAHPPCAGPWLKPSLDFCNWSTAAGTAIVREALVAFRAMLARLASNAAYNFHLIDTQGTLSAAEWANELHPTPAGFAKIAKAVSAALDELPPPPARAEALAALAAPAAGQGALPAEPNGGGVPGRGKRPAKP</sequence>
<protein>
    <recommendedName>
        <fullName evidence="4">SGNH hydrolase-type esterase domain-containing protein</fullName>
    </recommendedName>
</protein>
<dbReference type="Proteomes" id="UP001055286">
    <property type="component" value="Unassembled WGS sequence"/>
</dbReference>
<accession>A0AA37HCK8</accession>
<name>A0AA37HCK8_9HYPH</name>
<feature type="region of interest" description="Disordered" evidence="1">
    <location>
        <begin position="313"/>
        <end position="335"/>
    </location>
</feature>
<reference evidence="2" key="1">
    <citation type="journal article" date="2016" name="Front. Microbiol.">
        <title>Genome Sequence of the Piezophilic, Mesophilic Sulfate-Reducing Bacterium Desulfovibrio indicus J2T.</title>
        <authorList>
            <person name="Cao J."/>
            <person name="Maignien L."/>
            <person name="Shao Z."/>
            <person name="Alain K."/>
            <person name="Jebbar M."/>
        </authorList>
    </citation>
    <scope>NUCLEOTIDE SEQUENCE</scope>
    <source>
        <strain evidence="2">JCM 32048</strain>
    </source>
</reference>
<dbReference type="RefSeq" id="WP_238191627.1">
    <property type="nucleotide sequence ID" value="NZ_BPQJ01000015.1"/>
</dbReference>
<dbReference type="Gene3D" id="3.40.50.1110">
    <property type="entry name" value="SGNH hydrolase"/>
    <property type="match status" value="1"/>
</dbReference>
<evidence type="ECO:0000313" key="3">
    <source>
        <dbReference type="Proteomes" id="UP001055286"/>
    </source>
</evidence>
<comment type="caution">
    <text evidence="2">The sequence shown here is derived from an EMBL/GenBank/DDBJ whole genome shotgun (WGS) entry which is preliminary data.</text>
</comment>
<organism evidence="2 3">
    <name type="scientific">Methylobacterium frigidaeris</name>
    <dbReference type="NCBI Taxonomy" id="2038277"/>
    <lineage>
        <taxon>Bacteria</taxon>
        <taxon>Pseudomonadati</taxon>
        <taxon>Pseudomonadota</taxon>
        <taxon>Alphaproteobacteria</taxon>
        <taxon>Hyphomicrobiales</taxon>
        <taxon>Methylobacteriaceae</taxon>
        <taxon>Methylobacterium</taxon>
    </lineage>
</organism>
<dbReference type="SUPFAM" id="SSF52266">
    <property type="entry name" value="SGNH hydrolase"/>
    <property type="match status" value="1"/>
</dbReference>
<keyword evidence="3" id="KW-1185">Reference proteome</keyword>
<dbReference type="InterPro" id="IPR036514">
    <property type="entry name" value="SGNH_hydro_sf"/>
</dbReference>
<evidence type="ECO:0008006" key="4">
    <source>
        <dbReference type="Google" id="ProtNLM"/>
    </source>
</evidence>
<evidence type="ECO:0000256" key="1">
    <source>
        <dbReference type="SAM" id="MobiDB-lite"/>
    </source>
</evidence>
<proteinExistence type="predicted"/>
<dbReference type="EMBL" id="BPQJ01000015">
    <property type="protein sequence ID" value="GJD63208.1"/>
    <property type="molecule type" value="Genomic_DNA"/>
</dbReference>
<evidence type="ECO:0000313" key="2">
    <source>
        <dbReference type="EMBL" id="GJD63208.1"/>
    </source>
</evidence>
<gene>
    <name evidence="2" type="ORF">MPEAHAMD_3372</name>
</gene>